<name>G9ZF37_9GAMM</name>
<organism evidence="1 2">
    <name type="scientific">Cardiobacterium valvarum F0432</name>
    <dbReference type="NCBI Taxonomy" id="797473"/>
    <lineage>
        <taxon>Bacteria</taxon>
        <taxon>Pseudomonadati</taxon>
        <taxon>Pseudomonadota</taxon>
        <taxon>Gammaproteobacteria</taxon>
        <taxon>Cardiobacteriales</taxon>
        <taxon>Cardiobacteriaceae</taxon>
        <taxon>Cardiobacterium</taxon>
    </lineage>
</organism>
<evidence type="ECO:0000313" key="2">
    <source>
        <dbReference type="Proteomes" id="UP000004750"/>
    </source>
</evidence>
<dbReference type="EMBL" id="AGCM01000076">
    <property type="protein sequence ID" value="EHM54142.1"/>
    <property type="molecule type" value="Genomic_DNA"/>
</dbReference>
<dbReference type="HOGENOM" id="CLU_2435447_0_0_6"/>
<dbReference type="Proteomes" id="UP000004750">
    <property type="component" value="Unassembled WGS sequence"/>
</dbReference>
<dbReference type="RefSeq" id="WP_006985400.1">
    <property type="nucleotide sequence ID" value="NZ_JH417921.1"/>
</dbReference>
<comment type="caution">
    <text evidence="1">The sequence shown here is derived from an EMBL/GenBank/DDBJ whole genome shotgun (WGS) entry which is preliminary data.</text>
</comment>
<evidence type="ECO:0000313" key="1">
    <source>
        <dbReference type="EMBL" id="EHM54142.1"/>
    </source>
</evidence>
<protein>
    <submittedName>
        <fullName evidence="1">Uncharacterized protein</fullName>
    </submittedName>
</protein>
<reference evidence="1 2" key="1">
    <citation type="submission" date="2011-08" db="EMBL/GenBank/DDBJ databases">
        <authorList>
            <person name="Weinstock G."/>
            <person name="Sodergren E."/>
            <person name="Clifton S."/>
            <person name="Fulton L."/>
            <person name="Fulton B."/>
            <person name="Courtney L."/>
            <person name="Fronick C."/>
            <person name="Harrison M."/>
            <person name="Strong C."/>
            <person name="Farmer C."/>
            <person name="Delahaunty K."/>
            <person name="Markovic C."/>
            <person name="Hall O."/>
            <person name="Minx P."/>
            <person name="Tomlinson C."/>
            <person name="Mitreva M."/>
            <person name="Hou S."/>
            <person name="Chen J."/>
            <person name="Wollam A."/>
            <person name="Pepin K.H."/>
            <person name="Johnson M."/>
            <person name="Bhonagiri V."/>
            <person name="Zhang X."/>
            <person name="Suruliraj S."/>
            <person name="Warren W."/>
            <person name="Chinwalla A."/>
            <person name="Mardis E.R."/>
            <person name="Wilson R.K."/>
        </authorList>
    </citation>
    <scope>NUCLEOTIDE SEQUENCE [LARGE SCALE GENOMIC DNA]</scope>
    <source>
        <strain evidence="1 2">F0432</strain>
    </source>
</reference>
<dbReference type="STRING" id="797473.HMPREF9080_01390"/>
<dbReference type="AlphaFoldDB" id="G9ZF37"/>
<proteinExistence type="predicted"/>
<gene>
    <name evidence="1" type="ORF">HMPREF9080_01390</name>
</gene>
<accession>G9ZF37</accession>
<sequence length="90" mass="10465">MPTTLKPLFDQLILTNNRPAVEVPPSVKLEDILQAINDGWLEVVMVNRPPLRYRLLAFIRREHIRGDAVRLTAQGWDYYHQHMQADDSSI</sequence>